<feature type="compositionally biased region" description="Low complexity" evidence="1">
    <location>
        <begin position="822"/>
        <end position="834"/>
    </location>
</feature>
<feature type="compositionally biased region" description="Polar residues" evidence="1">
    <location>
        <begin position="149"/>
        <end position="186"/>
    </location>
</feature>
<feature type="compositionally biased region" description="Polar residues" evidence="1">
    <location>
        <begin position="307"/>
        <end position="319"/>
    </location>
</feature>
<dbReference type="AlphaFoldDB" id="A0A540NFA4"/>
<accession>A0A540NFA4</accession>
<dbReference type="GO" id="GO:0043622">
    <property type="term" value="P:cortical microtubule organization"/>
    <property type="evidence" value="ECO:0007669"/>
    <property type="project" value="TreeGrafter"/>
</dbReference>
<dbReference type="PANTHER" id="PTHR31949:SF3">
    <property type="entry name" value="RUN_FYVE DOMAIN PROTEIN"/>
    <property type="match status" value="1"/>
</dbReference>
<feature type="compositionally biased region" description="Polar residues" evidence="1">
    <location>
        <begin position="1081"/>
        <end position="1094"/>
    </location>
</feature>
<dbReference type="GO" id="GO:0055028">
    <property type="term" value="C:cortical microtubule"/>
    <property type="evidence" value="ECO:0007669"/>
    <property type="project" value="TreeGrafter"/>
</dbReference>
<feature type="region of interest" description="Disordered" evidence="1">
    <location>
        <begin position="1165"/>
        <end position="1234"/>
    </location>
</feature>
<name>A0A540NFA4_MALBA</name>
<feature type="compositionally biased region" description="Pro residues" evidence="1">
    <location>
        <begin position="221"/>
        <end position="231"/>
    </location>
</feature>
<dbReference type="EMBL" id="VIEB01000060">
    <property type="protein sequence ID" value="TQE09293.1"/>
    <property type="molecule type" value="Genomic_DNA"/>
</dbReference>
<feature type="compositionally biased region" description="Low complexity" evidence="1">
    <location>
        <begin position="345"/>
        <end position="355"/>
    </location>
</feature>
<feature type="region of interest" description="Disordered" evidence="1">
    <location>
        <begin position="100"/>
        <end position="377"/>
    </location>
</feature>
<sequence>MPPSPSLRCSPGREPRANHHRRGQSFESGVFLKEKDEDLALFNEMQTREKEDFLLPSSDDLEVIFSTNMRQFSDVKLGITIPTRGESSDLFNVEGEKNDYDWLVTPPDTPLFPSLDDEPPPVNAPQRGRPRSQPISISRSSTMEKSYRSSRGSASPNRLSPSPRSGNSTIQSRGQPSPVRHSSPTPSLHPATPSRRPSTPSPSRRPSTPSQRPSTPSQRPSTPPSKSPTAPPRSSTPTPRRMSTGSSSTGASPGTRGTSPAKTSRGNSASPKIRAWQTNIPGFSCDAPPNLRTSLADRPATYVRGSSPASRNGRDNSSNYRRKSMSPTASRSVSSSHSHDRDPFSSHSKGSIASSGDDDLDSLQSLPVGSLDRSTSRRVGTFSNNRAVAFSKRPAKVVSSSSAPKRYFDSALRQMDQRKGPQNMFRPLLSSVPTSTFHVGTANSAHRPLISRNSSVTTSSNASTDLGTSVAHDTEGSDHNQDDMASESEKVPYSDVHEEIFGFDKMDVVDEDAKHDFHDGSHDIHHGDFNGGTSTVECGAGHSEDYGHPDNITEVSRTSEDSHVKGDFSEVNNLEGMEHCLKCGHRYYVSDEVERNIRFCPECRTDKLLTVLIPEITEVPESSPSLSVEIVEEEKHLDAKETMVIVPGSPQVSDLGIPNKSQGEENVGSGETIDSEQIPNDLQEESLVRPVEEGVENGLANQQEVGALTVGCSQPNSATVSQNLHHFNNYPITRADISEGAGISILLKRTSSPKGDVVQGRTLTATTIPYEHLSYARDSSNSMRSSIGHASFSASSSFDFGPARQTETRVQRQLSSKKSDMDSFSASSSVDYGSARQTETRVQRQLSGKKSDMENHRHDTNTKTQSVGSSDMENHRNDTNMKPQSIGSSSSYGDPNHAYQTLGLSSNTHDDDLEVTVGNVEYDVAEVAPITSQKSLLASECTEPDVTATASTRTTVVKEDDTVFSSTSRRFDASTTELSNHAVSTPLEENWVAPGCENYASDENGEESQNHARSATDLEVSVVNPDSFKEENTTLNSSVDGVDAEKSNHSAHCSMNSDASIESKSTIEECQEPSVPIPSDSDMTPSVPENTTSNNAYGILEEESTVMVEYQGRSKTRSLTLEEATDTILFCSSIVHDLAYEAAAIAMEKETSVPLEGFRPTVTILGKSNPERKEPRGRTVSRRSLKPQKGKPKQLETDAELPASKTENDENVDESLQRNVGLPKVDSMKPPKLESKCNCAGSGVRHRRFVVAPALLGNQ</sequence>
<feature type="compositionally biased region" description="Low complexity" evidence="1">
    <location>
        <begin position="325"/>
        <end position="336"/>
    </location>
</feature>
<feature type="compositionally biased region" description="Basic and acidic residues" evidence="1">
    <location>
        <begin position="472"/>
        <end position="492"/>
    </location>
</feature>
<feature type="compositionally biased region" description="Basic residues" evidence="1">
    <location>
        <begin position="1179"/>
        <end position="1192"/>
    </location>
</feature>
<dbReference type="STRING" id="106549.A0A540NFA4"/>
<reference evidence="2 3" key="1">
    <citation type="journal article" date="2019" name="G3 (Bethesda)">
        <title>Sequencing of a Wild Apple (Malus baccata) Genome Unravels the Differences Between Cultivated and Wild Apple Species Regarding Disease Resistance and Cold Tolerance.</title>
        <authorList>
            <person name="Chen X."/>
        </authorList>
    </citation>
    <scope>NUCLEOTIDE SEQUENCE [LARGE SCALE GENOMIC DNA]</scope>
    <source>
        <strain evidence="3">cv. Shandingzi</strain>
        <tissue evidence="2">Leaves</tissue>
    </source>
</reference>
<dbReference type="Proteomes" id="UP000315295">
    <property type="component" value="Unassembled WGS sequence"/>
</dbReference>
<feature type="compositionally biased region" description="Low complexity" evidence="1">
    <location>
        <begin position="451"/>
        <end position="464"/>
    </location>
</feature>
<feature type="region of interest" description="Disordered" evidence="1">
    <location>
        <begin position="443"/>
        <end position="492"/>
    </location>
</feature>
<feature type="compositionally biased region" description="Polar residues" evidence="1">
    <location>
        <begin position="880"/>
        <end position="898"/>
    </location>
</feature>
<evidence type="ECO:0000313" key="3">
    <source>
        <dbReference type="Proteomes" id="UP000315295"/>
    </source>
</evidence>
<feature type="compositionally biased region" description="Low complexity" evidence="1">
    <location>
        <begin position="232"/>
        <end position="260"/>
    </location>
</feature>
<comment type="caution">
    <text evidence="2">The sequence shown here is derived from an EMBL/GenBank/DDBJ whole genome shotgun (WGS) entry which is preliminary data.</text>
</comment>
<feature type="compositionally biased region" description="Polar residues" evidence="1">
    <location>
        <begin position="261"/>
        <end position="281"/>
    </location>
</feature>
<feature type="region of interest" description="Disordered" evidence="1">
    <location>
        <begin position="781"/>
        <end position="898"/>
    </location>
</feature>
<feature type="region of interest" description="Disordered" evidence="1">
    <location>
        <begin position="1072"/>
        <end position="1094"/>
    </location>
</feature>
<evidence type="ECO:0000313" key="2">
    <source>
        <dbReference type="EMBL" id="TQE09293.1"/>
    </source>
</evidence>
<feature type="compositionally biased region" description="Low complexity" evidence="1">
    <location>
        <begin position="131"/>
        <end position="141"/>
    </location>
</feature>
<dbReference type="PANTHER" id="PTHR31949">
    <property type="entry name" value="GASTRIC MUCIN-LIKE PROTEIN"/>
    <property type="match status" value="1"/>
</dbReference>
<proteinExistence type="predicted"/>
<organism evidence="2 3">
    <name type="scientific">Malus baccata</name>
    <name type="common">Siberian crab apple</name>
    <name type="synonym">Pyrus baccata</name>
    <dbReference type="NCBI Taxonomy" id="106549"/>
    <lineage>
        <taxon>Eukaryota</taxon>
        <taxon>Viridiplantae</taxon>
        <taxon>Streptophyta</taxon>
        <taxon>Embryophyta</taxon>
        <taxon>Tracheophyta</taxon>
        <taxon>Spermatophyta</taxon>
        <taxon>Magnoliopsida</taxon>
        <taxon>eudicotyledons</taxon>
        <taxon>Gunneridae</taxon>
        <taxon>Pentapetalae</taxon>
        <taxon>rosids</taxon>
        <taxon>fabids</taxon>
        <taxon>Rosales</taxon>
        <taxon>Rosaceae</taxon>
        <taxon>Amygdaloideae</taxon>
        <taxon>Maleae</taxon>
        <taxon>Malus</taxon>
    </lineage>
</organism>
<feature type="region of interest" description="Disordered" evidence="1">
    <location>
        <begin position="1"/>
        <end position="27"/>
    </location>
</feature>
<evidence type="ECO:0000256" key="1">
    <source>
        <dbReference type="SAM" id="MobiDB-lite"/>
    </source>
</evidence>
<protein>
    <submittedName>
        <fullName evidence="2">Uncharacterized protein</fullName>
    </submittedName>
</protein>
<feature type="compositionally biased region" description="Basic and acidic residues" evidence="1">
    <location>
        <begin position="849"/>
        <end position="861"/>
    </location>
</feature>
<feature type="region of interest" description="Disordered" evidence="1">
    <location>
        <begin position="996"/>
        <end position="1018"/>
    </location>
</feature>
<gene>
    <name evidence="2" type="ORF">C1H46_005228</name>
</gene>
<feature type="region of interest" description="Disordered" evidence="1">
    <location>
        <begin position="649"/>
        <end position="674"/>
    </location>
</feature>
<feature type="compositionally biased region" description="Polar residues" evidence="1">
    <location>
        <begin position="862"/>
        <end position="871"/>
    </location>
</feature>
<keyword evidence="3" id="KW-1185">Reference proteome</keyword>
<feature type="compositionally biased region" description="Low complexity" evidence="1">
    <location>
        <begin position="190"/>
        <end position="220"/>
    </location>
</feature>